<sequence length="79" mass="8826">MTNNTYDKLCDFLVNADEENITAGSAIYQLIEDEPWTPKPVLKNMIGRAVSFANNQITRGSSHTRSQFEEISVADLAPH</sequence>
<name>A0A9N9HNB9_9GLOM</name>
<protein>
    <submittedName>
        <fullName evidence="1">6125_t:CDS:1</fullName>
    </submittedName>
</protein>
<evidence type="ECO:0000313" key="2">
    <source>
        <dbReference type="Proteomes" id="UP000789396"/>
    </source>
</evidence>
<reference evidence="1" key="1">
    <citation type="submission" date="2021-06" db="EMBL/GenBank/DDBJ databases">
        <authorList>
            <person name="Kallberg Y."/>
            <person name="Tangrot J."/>
            <person name="Rosling A."/>
        </authorList>
    </citation>
    <scope>NUCLEOTIDE SEQUENCE</scope>
    <source>
        <strain evidence="1">IN212</strain>
    </source>
</reference>
<dbReference type="Proteomes" id="UP000789396">
    <property type="component" value="Unassembled WGS sequence"/>
</dbReference>
<dbReference type="OrthoDB" id="2361517at2759"/>
<keyword evidence="2" id="KW-1185">Reference proteome</keyword>
<proteinExistence type="predicted"/>
<gene>
    <name evidence="1" type="ORF">RFULGI_LOCUS10281</name>
</gene>
<evidence type="ECO:0000313" key="1">
    <source>
        <dbReference type="EMBL" id="CAG8697804.1"/>
    </source>
</evidence>
<dbReference type="EMBL" id="CAJVPZ010020003">
    <property type="protein sequence ID" value="CAG8697804.1"/>
    <property type="molecule type" value="Genomic_DNA"/>
</dbReference>
<comment type="caution">
    <text evidence="1">The sequence shown here is derived from an EMBL/GenBank/DDBJ whole genome shotgun (WGS) entry which is preliminary data.</text>
</comment>
<dbReference type="AlphaFoldDB" id="A0A9N9HNB9"/>
<accession>A0A9N9HNB9</accession>
<organism evidence="1 2">
    <name type="scientific">Racocetra fulgida</name>
    <dbReference type="NCBI Taxonomy" id="60492"/>
    <lineage>
        <taxon>Eukaryota</taxon>
        <taxon>Fungi</taxon>
        <taxon>Fungi incertae sedis</taxon>
        <taxon>Mucoromycota</taxon>
        <taxon>Glomeromycotina</taxon>
        <taxon>Glomeromycetes</taxon>
        <taxon>Diversisporales</taxon>
        <taxon>Gigasporaceae</taxon>
        <taxon>Racocetra</taxon>
    </lineage>
</organism>